<dbReference type="GO" id="GO:0005524">
    <property type="term" value="F:ATP binding"/>
    <property type="evidence" value="ECO:0007669"/>
    <property type="project" value="InterPro"/>
</dbReference>
<feature type="domain" description="Helicase C-terminal" evidence="3">
    <location>
        <begin position="1256"/>
        <end position="1410"/>
    </location>
</feature>
<dbReference type="Proteomes" id="UP000663929">
    <property type="component" value="Chromosome"/>
</dbReference>
<dbReference type="EMBL" id="CP071793">
    <property type="protein sequence ID" value="QTD48677.1"/>
    <property type="molecule type" value="Genomic_DNA"/>
</dbReference>
<proteinExistence type="predicted"/>
<dbReference type="InterPro" id="IPR027417">
    <property type="entry name" value="P-loop_NTPase"/>
</dbReference>
<sequence>MNTSDTPSKLESSYQDLEELDRHVVRLLVLMQHGFTSNQAVKVLNRLKIFGPDGVYFSVYTFDKYLNALCRRQPVFEEHLRRALNGNPAQGRKKRGFREALPDIFDVPLHTLVMWDLVSQGMYGAFAETICQVCFDPHRYRRLDSDMQRREMMLTLWLPERERFEPYFHELRAIAANPHVGRSVSEGLIRLFRSFSPDLVPLMNPHIQVDYLSFFFRYALDRGMDSAPYLGHAHTLLHSDFALDRRKAFVLTQQVLTIQFLEGQLFEQSPSWEDLDAQTGHFWQCCVAMAQGRFDEALDHFERSMAAPAPVSRTTWCSHKGLFALLPMLLCICRSDREGVFRLEPLLEEALNPFPSLLDDYFRGFLAWMASGGNATVMFPLMRPRLSGPAVVDRMLIDWMCNLIQTWTAPSAKAQLQERTLTRVQQLAEAETYPWLVMEMQAIIGDQGLALTSDVVDVAAQIRDFAERTGTQPLLGLMRVVPRWERCLSVLERMNVSGADGPDVHDRRLIWCIDLDKHAYNQVYPRVQKLNAKRGTWSRGREMRPERIVLDLWEEPFLSNQDRHVINLLEALRGYDARHEGITVGHLLHELAGHPLVFEEVKKLVPVELVRGEPQLSLAEGPDGYRVTMSPAPEELREERYVLERQGQSRLIVTLFDEKHLQLAQVLNAGLTVPKTERSRLEKVVANFAPVMTVHSDIESAELRQVEGDPTPHLRLVPRGEGLEVLVVVKPLGDRGPHMNPGTGRSSVIVEVDGERVCAMRDLGAEQRLLDEVVQACPHLAPFADDTPPWFLSELEECLELLLELHELGDRILLEWPEGEAFRVVGRVSSGDMKIQVGSARDWFAIKGKVVVDEDRVLGIRELIRMSLEGEGRFVVLDEGRFLALTQDFRKRLEELDAFSEPNGKEDLRVHPLASFALEDVLADAGEVTTDGAWRQFRERIAEGEVLEAEVPSTLTAELRDYQVEGFRWLARLAHWGMGACLSDDMGLGKTIQALSLMLTRAPQGAALVVAPTSVCLNWEIEIHRFAPTLRPRILAQASDRAETIATAGPFDVLICSYGLLVSEAEALTSRTWHTSVLDEAQAIKNPATRRSKAAMKLVADFKMITTGTPIENHLGELWNLFRFINPGLLGSRDRFNTDFAAPIEKLGDRRARMRLQKLLRPFILRRMKHEVLEELPPRTDIVLHVELSEAERDQYEALRRDALDQLAEPTTKGQGARHLEILSHIMRLRRGCCHPRLALRESRLDSAKLKVFGEVLDELLVNRHKALVFSQFVDYLHIIRDDLNGRGVAYQYLDGSTPQVERQKRVNAFQAGQGEVFLISLKAGGTGLNLTAADYVIHMDPWWNPAVEDQASDRAHRIGQQRPVTVYRLVAKDTIEEKIVDLHRHKRDLAESLLDGADAGTRLSADELLALLRQ</sequence>
<accession>A0A8A4TGM9</accession>
<name>A0A8A4TGM9_SULCO</name>
<dbReference type="GO" id="GO:0016787">
    <property type="term" value="F:hydrolase activity"/>
    <property type="evidence" value="ECO:0007669"/>
    <property type="project" value="UniProtKB-KW"/>
</dbReference>
<evidence type="ECO:0000259" key="2">
    <source>
        <dbReference type="PROSITE" id="PS51192"/>
    </source>
</evidence>
<dbReference type="SUPFAM" id="SSF52540">
    <property type="entry name" value="P-loop containing nucleoside triphosphate hydrolases"/>
    <property type="match status" value="2"/>
</dbReference>
<evidence type="ECO:0000313" key="5">
    <source>
        <dbReference type="Proteomes" id="UP000663929"/>
    </source>
</evidence>
<dbReference type="CDD" id="cd18012">
    <property type="entry name" value="DEXQc_arch_SWI2_SNF2"/>
    <property type="match status" value="1"/>
</dbReference>
<dbReference type="PROSITE" id="PS51194">
    <property type="entry name" value="HELICASE_CTER"/>
    <property type="match status" value="1"/>
</dbReference>
<dbReference type="Gene3D" id="3.40.50.300">
    <property type="entry name" value="P-loop containing nucleotide triphosphate hydrolases"/>
    <property type="match status" value="1"/>
</dbReference>
<keyword evidence="4" id="KW-0067">ATP-binding</keyword>
<dbReference type="SMART" id="SM00487">
    <property type="entry name" value="DEXDc"/>
    <property type="match status" value="1"/>
</dbReference>
<keyword evidence="1" id="KW-0378">Hydrolase</keyword>
<reference evidence="4" key="1">
    <citation type="submission" date="2021-03" db="EMBL/GenBank/DDBJ databases">
        <title>Acanthopleuribacteraceae sp. M133.</title>
        <authorList>
            <person name="Wang G."/>
        </authorList>
    </citation>
    <scope>NUCLEOTIDE SEQUENCE</scope>
    <source>
        <strain evidence="4">M133</strain>
    </source>
</reference>
<dbReference type="Pfam" id="PF00271">
    <property type="entry name" value="Helicase_C"/>
    <property type="match status" value="1"/>
</dbReference>
<dbReference type="SMART" id="SM00490">
    <property type="entry name" value="HELICc"/>
    <property type="match status" value="1"/>
</dbReference>
<keyword evidence="4" id="KW-0547">Nucleotide-binding</keyword>
<dbReference type="GO" id="GO:0004386">
    <property type="term" value="F:helicase activity"/>
    <property type="evidence" value="ECO:0007669"/>
    <property type="project" value="UniProtKB-KW"/>
</dbReference>
<gene>
    <name evidence="4" type="ORF">J3U87_24105</name>
</gene>
<evidence type="ECO:0000259" key="3">
    <source>
        <dbReference type="PROSITE" id="PS51194"/>
    </source>
</evidence>
<organism evidence="4 5">
    <name type="scientific">Sulfidibacter corallicola</name>
    <dbReference type="NCBI Taxonomy" id="2818388"/>
    <lineage>
        <taxon>Bacteria</taxon>
        <taxon>Pseudomonadati</taxon>
        <taxon>Acidobacteriota</taxon>
        <taxon>Holophagae</taxon>
        <taxon>Acanthopleuribacterales</taxon>
        <taxon>Acanthopleuribacteraceae</taxon>
        <taxon>Sulfidibacter</taxon>
    </lineage>
</organism>
<dbReference type="InterPro" id="IPR014001">
    <property type="entry name" value="Helicase_ATP-bd"/>
</dbReference>
<protein>
    <submittedName>
        <fullName evidence="4">DEAD/DEAH box helicase</fullName>
    </submittedName>
</protein>
<dbReference type="PROSITE" id="PS51192">
    <property type="entry name" value="HELICASE_ATP_BIND_1"/>
    <property type="match status" value="1"/>
</dbReference>
<evidence type="ECO:0000313" key="4">
    <source>
        <dbReference type="EMBL" id="QTD48677.1"/>
    </source>
</evidence>
<keyword evidence="4" id="KW-0347">Helicase</keyword>
<dbReference type="InterPro" id="IPR049730">
    <property type="entry name" value="SNF2/RAD54-like_C"/>
</dbReference>
<dbReference type="InterPro" id="IPR038718">
    <property type="entry name" value="SNF2-like_sf"/>
</dbReference>
<feature type="domain" description="Helicase ATP-binding" evidence="2">
    <location>
        <begin position="971"/>
        <end position="1128"/>
    </location>
</feature>
<dbReference type="RefSeq" id="WP_237378328.1">
    <property type="nucleotide sequence ID" value="NZ_CP071793.1"/>
</dbReference>
<dbReference type="InterPro" id="IPR000330">
    <property type="entry name" value="SNF2_N"/>
</dbReference>
<dbReference type="CDD" id="cd18793">
    <property type="entry name" value="SF2_C_SNF"/>
    <property type="match status" value="1"/>
</dbReference>
<dbReference type="InterPro" id="IPR001650">
    <property type="entry name" value="Helicase_C-like"/>
</dbReference>
<evidence type="ECO:0000256" key="1">
    <source>
        <dbReference type="ARBA" id="ARBA00022801"/>
    </source>
</evidence>
<dbReference type="PANTHER" id="PTHR10799">
    <property type="entry name" value="SNF2/RAD54 HELICASE FAMILY"/>
    <property type="match status" value="1"/>
</dbReference>
<dbReference type="KEGG" id="scor:J3U87_24105"/>
<keyword evidence="5" id="KW-1185">Reference proteome</keyword>
<dbReference type="Pfam" id="PF00176">
    <property type="entry name" value="SNF2-rel_dom"/>
    <property type="match status" value="1"/>
</dbReference>
<dbReference type="Gene3D" id="3.40.50.10810">
    <property type="entry name" value="Tandem AAA-ATPase domain"/>
    <property type="match status" value="1"/>
</dbReference>